<dbReference type="SUPFAM" id="SSF55920">
    <property type="entry name" value="Creatinase/aminopeptidase"/>
    <property type="match status" value="1"/>
</dbReference>
<dbReference type="Pfam" id="PF01321">
    <property type="entry name" value="Creatinase_N"/>
    <property type="match status" value="1"/>
</dbReference>
<evidence type="ECO:0000259" key="3">
    <source>
        <dbReference type="Pfam" id="PF01321"/>
    </source>
</evidence>
<name>A0A537JV35_9BACT</name>
<keyword evidence="1" id="KW-1133">Transmembrane helix</keyword>
<keyword evidence="4" id="KW-0031">Aminopeptidase</keyword>
<evidence type="ECO:0000259" key="2">
    <source>
        <dbReference type="Pfam" id="PF00557"/>
    </source>
</evidence>
<dbReference type="Gene3D" id="3.40.350.10">
    <property type="entry name" value="Creatinase/prolidase N-terminal domain"/>
    <property type="match status" value="1"/>
</dbReference>
<feature type="transmembrane region" description="Helical" evidence="1">
    <location>
        <begin position="26"/>
        <end position="46"/>
    </location>
</feature>
<evidence type="ECO:0000313" key="4">
    <source>
        <dbReference type="EMBL" id="TMI87405.1"/>
    </source>
</evidence>
<dbReference type="Gene3D" id="3.90.230.10">
    <property type="entry name" value="Creatinase/methionine aminopeptidase superfamily"/>
    <property type="match status" value="1"/>
</dbReference>
<dbReference type="PANTHER" id="PTHR46112">
    <property type="entry name" value="AMINOPEPTIDASE"/>
    <property type="match status" value="1"/>
</dbReference>
<dbReference type="Proteomes" id="UP000318509">
    <property type="component" value="Unassembled WGS sequence"/>
</dbReference>
<evidence type="ECO:0000256" key="1">
    <source>
        <dbReference type="SAM" id="Phobius"/>
    </source>
</evidence>
<dbReference type="InterPro" id="IPR050659">
    <property type="entry name" value="Peptidase_M24B"/>
</dbReference>
<dbReference type="SUPFAM" id="SSF53092">
    <property type="entry name" value="Creatinase/prolidase N-terminal domain"/>
    <property type="match status" value="1"/>
</dbReference>
<feature type="domain" description="Creatinase N-terminal" evidence="3">
    <location>
        <begin position="13"/>
        <end position="119"/>
    </location>
</feature>
<accession>A0A537JV35</accession>
<keyword evidence="4" id="KW-0378">Hydrolase</keyword>
<keyword evidence="1" id="KW-0472">Membrane</keyword>
<keyword evidence="4" id="KW-0645">Protease</keyword>
<gene>
    <name evidence="4" type="ORF">E6H00_15790</name>
</gene>
<dbReference type="Pfam" id="PF00557">
    <property type="entry name" value="Peptidase_M24"/>
    <property type="match status" value="1"/>
</dbReference>
<feature type="domain" description="Peptidase M24" evidence="2">
    <location>
        <begin position="162"/>
        <end position="377"/>
    </location>
</feature>
<dbReference type="GO" id="GO:0004177">
    <property type="term" value="F:aminopeptidase activity"/>
    <property type="evidence" value="ECO:0007669"/>
    <property type="project" value="UniProtKB-KW"/>
</dbReference>
<sequence length="397" mass="43802">MAWVLSADELKRRQGRARAELARRELAGLCLFSPMYIYYLTGFAFIQTERPIGLAFPRQGRSVLLVPRLEEDHARLHARVDEVTAYPEYPGPAHPMRRFAEICGDLGLASAGVGVDSDGYGGGYGYQGPKLSDLMERARIAPARVMIEEMAMIKSPEEIAFIRESEKWGSLAHRLLQQYTRPGLNETEVSTRASLDATQAMIRALGPTYRPLSWTRSGAHAGYRGQIGKDSAIPHSLTTNAVFRAGDVLVTGAGASIAGYSSELERTMIIGKPDARQTRYFELMLGAQQAAFDAIRPGARCSEVDQAVMTYFKTHDLMDHWRHHTGHALGMGIHEAPFFDIGDPTPIRPGMVFSVEPGIYIPGYAGFRHSDTVLVTEDGMERLTAYPRALEDLTIAA</sequence>
<comment type="caution">
    <text evidence="4">The sequence shown here is derived from an EMBL/GenBank/DDBJ whole genome shotgun (WGS) entry which is preliminary data.</text>
</comment>
<evidence type="ECO:0000313" key="5">
    <source>
        <dbReference type="Proteomes" id="UP000318509"/>
    </source>
</evidence>
<reference evidence="4 5" key="1">
    <citation type="journal article" date="2019" name="Nat. Microbiol.">
        <title>Mediterranean grassland soil C-N compound turnover is dependent on rainfall and depth, and is mediated by genomically divergent microorganisms.</title>
        <authorList>
            <person name="Diamond S."/>
            <person name="Andeer P.F."/>
            <person name="Li Z."/>
            <person name="Crits-Christoph A."/>
            <person name="Burstein D."/>
            <person name="Anantharaman K."/>
            <person name="Lane K.R."/>
            <person name="Thomas B.C."/>
            <person name="Pan C."/>
            <person name="Northen T.R."/>
            <person name="Banfield J.F."/>
        </authorList>
    </citation>
    <scope>NUCLEOTIDE SEQUENCE [LARGE SCALE GENOMIC DNA]</scope>
    <source>
        <strain evidence="4">NP_3</strain>
    </source>
</reference>
<keyword evidence="1" id="KW-0812">Transmembrane</keyword>
<dbReference type="InterPro" id="IPR000587">
    <property type="entry name" value="Creatinase_N"/>
</dbReference>
<dbReference type="InterPro" id="IPR000994">
    <property type="entry name" value="Pept_M24"/>
</dbReference>
<proteinExistence type="predicted"/>
<organism evidence="4 5">
    <name type="scientific">Candidatus Segetimicrobium genomatis</name>
    <dbReference type="NCBI Taxonomy" id="2569760"/>
    <lineage>
        <taxon>Bacteria</taxon>
        <taxon>Bacillati</taxon>
        <taxon>Candidatus Sysuimicrobiota</taxon>
        <taxon>Candidatus Sysuimicrobiia</taxon>
        <taxon>Candidatus Sysuimicrobiales</taxon>
        <taxon>Candidatus Segetimicrobiaceae</taxon>
        <taxon>Candidatus Segetimicrobium</taxon>
    </lineage>
</organism>
<dbReference type="InterPro" id="IPR036005">
    <property type="entry name" value="Creatinase/aminopeptidase-like"/>
</dbReference>
<dbReference type="InterPro" id="IPR029149">
    <property type="entry name" value="Creatin/AminoP/Spt16_N"/>
</dbReference>
<protein>
    <submittedName>
        <fullName evidence="4">Aminopeptidase P family protein</fullName>
    </submittedName>
</protein>
<dbReference type="EMBL" id="VBAK01000160">
    <property type="protein sequence ID" value="TMI87405.1"/>
    <property type="molecule type" value="Genomic_DNA"/>
</dbReference>
<dbReference type="AlphaFoldDB" id="A0A537JV35"/>
<dbReference type="PANTHER" id="PTHR46112:SF2">
    <property type="entry name" value="XAA-PRO AMINOPEPTIDASE P-RELATED"/>
    <property type="match status" value="1"/>
</dbReference>